<sequence>MRFVMDQSCLEGSFRRFGSPPVIIEQLLVQMLVILLVIAIVYFDWALCLLPSFADSRSTDSSSVGSC</sequence>
<comment type="caution">
    <text evidence="2">The sequence shown here is derived from an EMBL/GenBank/DDBJ whole genome shotgun (WGS) entry which is preliminary data.</text>
</comment>
<protein>
    <submittedName>
        <fullName evidence="2">Uncharacterized protein</fullName>
    </submittedName>
</protein>
<dbReference type="AlphaFoldDB" id="A0A8X7CTI5"/>
<keyword evidence="1" id="KW-1133">Transmembrane helix</keyword>
<evidence type="ECO:0000313" key="3">
    <source>
        <dbReference type="EMBL" id="GFY78656.1"/>
    </source>
</evidence>
<name>A0A8X7CTI5_9ARAC</name>
<keyword evidence="1" id="KW-0812">Transmembrane</keyword>
<keyword evidence="1" id="KW-0472">Membrane</keyword>
<keyword evidence="4" id="KW-1185">Reference proteome</keyword>
<evidence type="ECO:0000313" key="2">
    <source>
        <dbReference type="EMBL" id="GFY76492.1"/>
    </source>
</evidence>
<dbReference type="EMBL" id="BMAV01021968">
    <property type="protein sequence ID" value="GFY76492.1"/>
    <property type="molecule type" value="Genomic_DNA"/>
</dbReference>
<gene>
    <name evidence="2" type="ORF">TNIN_347931</name>
    <name evidence="3" type="ORF">TNIN_72351</name>
</gene>
<feature type="transmembrane region" description="Helical" evidence="1">
    <location>
        <begin position="27"/>
        <end position="50"/>
    </location>
</feature>
<organism evidence="2 4">
    <name type="scientific">Trichonephila inaurata madagascariensis</name>
    <dbReference type="NCBI Taxonomy" id="2747483"/>
    <lineage>
        <taxon>Eukaryota</taxon>
        <taxon>Metazoa</taxon>
        <taxon>Ecdysozoa</taxon>
        <taxon>Arthropoda</taxon>
        <taxon>Chelicerata</taxon>
        <taxon>Arachnida</taxon>
        <taxon>Araneae</taxon>
        <taxon>Araneomorphae</taxon>
        <taxon>Entelegynae</taxon>
        <taxon>Araneoidea</taxon>
        <taxon>Nephilidae</taxon>
        <taxon>Trichonephila</taxon>
        <taxon>Trichonephila inaurata</taxon>
    </lineage>
</organism>
<evidence type="ECO:0000256" key="1">
    <source>
        <dbReference type="SAM" id="Phobius"/>
    </source>
</evidence>
<proteinExistence type="predicted"/>
<accession>A0A8X7CTI5</accession>
<evidence type="ECO:0000313" key="4">
    <source>
        <dbReference type="Proteomes" id="UP000886998"/>
    </source>
</evidence>
<dbReference type="Proteomes" id="UP000886998">
    <property type="component" value="Unassembled WGS sequence"/>
</dbReference>
<dbReference type="EMBL" id="BMAV01023121">
    <property type="protein sequence ID" value="GFY78656.1"/>
    <property type="molecule type" value="Genomic_DNA"/>
</dbReference>
<reference evidence="2" key="1">
    <citation type="submission" date="2020-08" db="EMBL/GenBank/DDBJ databases">
        <title>Multicomponent nature underlies the extraordinary mechanical properties of spider dragline silk.</title>
        <authorList>
            <person name="Kono N."/>
            <person name="Nakamura H."/>
            <person name="Mori M."/>
            <person name="Yoshida Y."/>
            <person name="Ohtoshi R."/>
            <person name="Malay A.D."/>
            <person name="Moran D.A.P."/>
            <person name="Tomita M."/>
            <person name="Numata K."/>
            <person name="Arakawa K."/>
        </authorList>
    </citation>
    <scope>NUCLEOTIDE SEQUENCE</scope>
</reference>